<dbReference type="Pfam" id="PF00076">
    <property type="entry name" value="RRM_1"/>
    <property type="match status" value="1"/>
</dbReference>
<dbReference type="CDD" id="cd22401">
    <property type="entry name" value="KH-I_IGF2BP_rpt2"/>
    <property type="match status" value="1"/>
</dbReference>
<dbReference type="PROSITE" id="PS50102">
    <property type="entry name" value="RRM"/>
    <property type="match status" value="1"/>
</dbReference>
<protein>
    <submittedName>
        <fullName evidence="9">Insulin-like growth factor 2 mRNA-binding protein 1 isoform X1</fullName>
    </submittedName>
</protein>
<evidence type="ECO:0000256" key="7">
    <source>
        <dbReference type="SAM" id="MobiDB-lite"/>
    </source>
</evidence>
<dbReference type="Pfam" id="PF00013">
    <property type="entry name" value="KH_1"/>
    <property type="match status" value="2"/>
</dbReference>
<dbReference type="GO" id="GO:0051028">
    <property type="term" value="P:mRNA transport"/>
    <property type="evidence" value="ECO:0007669"/>
    <property type="project" value="UniProtKB-KW"/>
</dbReference>
<organism evidence="9 10">
    <name type="scientific">Oopsacas minuta</name>
    <dbReference type="NCBI Taxonomy" id="111878"/>
    <lineage>
        <taxon>Eukaryota</taxon>
        <taxon>Metazoa</taxon>
        <taxon>Porifera</taxon>
        <taxon>Hexactinellida</taxon>
        <taxon>Hexasterophora</taxon>
        <taxon>Lyssacinosida</taxon>
        <taxon>Leucopsacidae</taxon>
        <taxon>Oopsacas</taxon>
    </lineage>
</organism>
<comment type="similarity">
    <text evidence="1">Belongs to the RRM IMP/VICKZ family.</text>
</comment>
<feature type="compositionally biased region" description="Low complexity" evidence="7">
    <location>
        <begin position="400"/>
        <end position="411"/>
    </location>
</feature>
<accession>A0AAV7K1H1</accession>
<keyword evidence="4" id="KW-0509">mRNA transport</keyword>
<dbReference type="Proteomes" id="UP001165289">
    <property type="component" value="Unassembled WGS sequence"/>
</dbReference>
<dbReference type="SUPFAM" id="SSF54928">
    <property type="entry name" value="RNA-binding domain, RBD"/>
    <property type="match status" value="1"/>
</dbReference>
<dbReference type="SMART" id="SM00360">
    <property type="entry name" value="RRM"/>
    <property type="match status" value="2"/>
</dbReference>
<keyword evidence="10" id="KW-1185">Reference proteome</keyword>
<dbReference type="GO" id="GO:0006417">
    <property type="term" value="P:regulation of translation"/>
    <property type="evidence" value="ECO:0007669"/>
    <property type="project" value="UniProtKB-KW"/>
</dbReference>
<keyword evidence="3" id="KW-0677">Repeat</keyword>
<evidence type="ECO:0000313" key="10">
    <source>
        <dbReference type="Proteomes" id="UP001165289"/>
    </source>
</evidence>
<reference evidence="9 10" key="1">
    <citation type="journal article" date="2023" name="BMC Biol.">
        <title>The compact genome of the sponge Oopsacas minuta (Hexactinellida) is lacking key metazoan core genes.</title>
        <authorList>
            <person name="Santini S."/>
            <person name="Schenkelaars Q."/>
            <person name="Jourda C."/>
            <person name="Duchesne M."/>
            <person name="Belahbib H."/>
            <person name="Rocher C."/>
            <person name="Selva M."/>
            <person name="Riesgo A."/>
            <person name="Vervoort M."/>
            <person name="Leys S.P."/>
            <person name="Kodjabachian L."/>
            <person name="Le Bivic A."/>
            <person name="Borchiellini C."/>
            <person name="Claverie J.M."/>
            <person name="Renard E."/>
        </authorList>
    </citation>
    <scope>NUCLEOTIDE SEQUENCE [LARGE SCALE GENOMIC DNA]</scope>
    <source>
        <strain evidence="9">SPO-2</strain>
    </source>
</reference>
<evidence type="ECO:0000259" key="8">
    <source>
        <dbReference type="PROSITE" id="PS50102"/>
    </source>
</evidence>
<evidence type="ECO:0000256" key="4">
    <source>
        <dbReference type="ARBA" id="ARBA00022816"/>
    </source>
</evidence>
<dbReference type="EMBL" id="JAKMXF010000210">
    <property type="protein sequence ID" value="KAI6655109.1"/>
    <property type="molecule type" value="Genomic_DNA"/>
</dbReference>
<evidence type="ECO:0000256" key="1">
    <source>
        <dbReference type="ARBA" id="ARBA00009094"/>
    </source>
</evidence>
<evidence type="ECO:0000256" key="3">
    <source>
        <dbReference type="ARBA" id="ARBA00022737"/>
    </source>
</evidence>
<comment type="caution">
    <text evidence="9">The sequence shown here is derived from an EMBL/GenBank/DDBJ whole genome shotgun (WGS) entry which is preliminary data.</text>
</comment>
<dbReference type="InterPro" id="IPR000504">
    <property type="entry name" value="RRM_dom"/>
</dbReference>
<keyword evidence="5" id="KW-0810">Translation regulation</keyword>
<dbReference type="GO" id="GO:0003723">
    <property type="term" value="F:RNA binding"/>
    <property type="evidence" value="ECO:0007669"/>
    <property type="project" value="UniProtKB-UniRule"/>
</dbReference>
<dbReference type="SMART" id="SM00322">
    <property type="entry name" value="KH"/>
    <property type="match status" value="4"/>
</dbReference>
<dbReference type="InterPro" id="IPR036612">
    <property type="entry name" value="KH_dom_type_1_sf"/>
</dbReference>
<name>A0AAV7K1H1_9METZ</name>
<keyword evidence="2" id="KW-0813">Transport</keyword>
<evidence type="ECO:0000256" key="5">
    <source>
        <dbReference type="ARBA" id="ARBA00022845"/>
    </source>
</evidence>
<evidence type="ECO:0000256" key="2">
    <source>
        <dbReference type="ARBA" id="ARBA00022448"/>
    </source>
</evidence>
<dbReference type="SUPFAM" id="SSF54791">
    <property type="entry name" value="Eukaryotic type KH-domain (KH-domain type I)"/>
    <property type="match status" value="4"/>
</dbReference>
<dbReference type="InterPro" id="IPR035979">
    <property type="entry name" value="RBD_domain_sf"/>
</dbReference>
<dbReference type="PROSITE" id="PS50084">
    <property type="entry name" value="KH_TYPE_1"/>
    <property type="match status" value="3"/>
</dbReference>
<feature type="region of interest" description="Disordered" evidence="7">
    <location>
        <begin position="397"/>
        <end position="418"/>
    </location>
</feature>
<evidence type="ECO:0000256" key="6">
    <source>
        <dbReference type="PROSITE-ProRule" id="PRU00176"/>
    </source>
</evidence>
<dbReference type="AlphaFoldDB" id="A0AAV7K1H1"/>
<dbReference type="InterPro" id="IPR012677">
    <property type="entry name" value="Nucleotide-bd_a/b_plait_sf"/>
</dbReference>
<feature type="region of interest" description="Disordered" evidence="7">
    <location>
        <begin position="764"/>
        <end position="786"/>
    </location>
</feature>
<dbReference type="InterPro" id="IPR004087">
    <property type="entry name" value="KH_dom"/>
</dbReference>
<dbReference type="Gene3D" id="3.30.70.330">
    <property type="match status" value="1"/>
</dbReference>
<gene>
    <name evidence="9" type="ORF">LOD99_2398</name>
</gene>
<evidence type="ECO:0000313" key="9">
    <source>
        <dbReference type="EMBL" id="KAI6655109.1"/>
    </source>
</evidence>
<dbReference type="InterPro" id="IPR004088">
    <property type="entry name" value="KH_dom_type_1"/>
</dbReference>
<dbReference type="Gene3D" id="3.30.310.210">
    <property type="match status" value="1"/>
</dbReference>
<dbReference type="Gene3D" id="3.30.1370.10">
    <property type="entry name" value="K Homology domain, type 1"/>
    <property type="match status" value="2"/>
</dbReference>
<feature type="domain" description="RRM" evidence="8">
    <location>
        <begin position="2"/>
        <end position="72"/>
    </location>
</feature>
<keyword evidence="6" id="KW-0694">RNA-binding</keyword>
<sequence>MSQLYVGNLSSEVTERHVHDVFSQYGTVKEVILKSGFAFVEMEDSTGARVSKCELNGKMLMGSVVIVESSRQQRLSSSGLNIRPKQLRVYIGKVVLSNIPDSLSWPKLESLVSSMGKVMSADILETSEEGLVRSAVFYLETIEEAQKVANVLKDYSMCVSLGTETPQNIMTTVCTRSLSRQKQAISAPSSPTKLNSNSEYPLRILVPSDMVGAIIGKDGNTIRNITQMTKARVDVHRRENIRGLEKAITIIGTPDACTEAAYQIGLIIQKEIIASSNLETVMFGESDTLPTIPLKILAHNELVGRVIGKNGQTLKKIMIETETKIIISKIKDLNDTNPERTITVLGSLENCKNAEAMISQKLRASYESDMAQFIPSQALPDGLGLLQQQRCLPYPLQNGSSDPYSSTPSSPNQDQSFGFDTSQYETMVAVPKDALPAISGLDNANLNLISSISSALIKIIGSETEENFVSIIGNMDAQAAAQRCIFSKVAHEGYGNGNDTVLTVEMFVPALLIAKLTTQIQQLQNHTGALIEIPRDISDQRNVVSLRILGNYQSSQAAQKKICSMLMHLAKLLESTNYIQQQSHQQSSTYIPTSYLSPTTTYEVHASKDGVNYVPTTPTTVAHSMSYDYSHISSRLNSSSSEYSPISTQSSRRSSWSFDFQSTSSTPELHTSQILLDNISPERYNSPMHATTNGSHLNPLYQDGLRQNSGYHQISPIICSEAESVATTSSETSLNRIHSTPQLPSLQNSVSCFSFGASSPFNQRYTGSTNDSPDSASPPWNINNQETSPISIAPHGIVEASESVLTPEEDKVTFLKNFSAFDENDVFQENGKLKREIEIIELSRPYISDTHLDAQLISNLTRLTTCESPELVTA</sequence>
<proteinExistence type="inferred from homology"/>
<dbReference type="CDD" id="cd22400">
    <property type="entry name" value="KH-I_IGF2BP_rpt1"/>
    <property type="match status" value="1"/>
</dbReference>
<dbReference type="PANTHER" id="PTHR10288">
    <property type="entry name" value="KH DOMAIN CONTAINING RNA BINDING PROTEIN"/>
    <property type="match status" value="1"/>
</dbReference>